<dbReference type="AlphaFoldDB" id="A0A081RCK9"/>
<evidence type="ECO:0000313" key="1">
    <source>
        <dbReference type="EMBL" id="KEQ52932.1"/>
    </source>
</evidence>
<protein>
    <submittedName>
        <fullName evidence="1">Uncharacterized protein</fullName>
    </submittedName>
</protein>
<accession>A0A081RCK9</accession>
<comment type="caution">
    <text evidence="1">The sequence shown here is derived from an EMBL/GenBank/DDBJ whole genome shotgun (WGS) entry which is preliminary data.</text>
</comment>
<evidence type="ECO:0000313" key="2">
    <source>
        <dbReference type="Proteomes" id="UP000028411"/>
    </source>
</evidence>
<organism evidence="1 2">
    <name type="scientific">Sphingobium chlorophenolicum</name>
    <dbReference type="NCBI Taxonomy" id="46429"/>
    <lineage>
        <taxon>Bacteria</taxon>
        <taxon>Pseudomonadati</taxon>
        <taxon>Pseudomonadota</taxon>
        <taxon>Alphaproteobacteria</taxon>
        <taxon>Sphingomonadales</taxon>
        <taxon>Sphingomonadaceae</taxon>
        <taxon>Sphingobium</taxon>
    </lineage>
</organism>
<dbReference type="Proteomes" id="UP000028411">
    <property type="component" value="Unassembled WGS sequence"/>
</dbReference>
<sequence>MRLADSPLEGSKNLSLNDKVGSVNEVWFC</sequence>
<dbReference type="EMBL" id="JFHR01000032">
    <property type="protein sequence ID" value="KEQ52932.1"/>
    <property type="molecule type" value="Genomic_DNA"/>
</dbReference>
<proteinExistence type="predicted"/>
<gene>
    <name evidence="1" type="ORF">BV95_02843</name>
</gene>
<reference evidence="1 2" key="1">
    <citation type="submission" date="2014-02" db="EMBL/GenBank/DDBJ databases">
        <title>Whole genome sequence of Sphingobium chlorophenolicum NBRC 16172.</title>
        <authorList>
            <person name="Gan H.M."/>
            <person name="Gan H.Y."/>
            <person name="Chew T.H."/>
            <person name="Savka M.A."/>
        </authorList>
    </citation>
    <scope>NUCLEOTIDE SEQUENCE [LARGE SCALE GENOMIC DNA]</scope>
    <source>
        <strain evidence="1 2">NBRC 16172</strain>
    </source>
</reference>
<name>A0A081RCK9_SPHCR</name>